<dbReference type="Proteomes" id="UP000075766">
    <property type="component" value="Unassembled WGS sequence"/>
</dbReference>
<sequence length="343" mass="37235">MEASIQAKQRPSDRTHVRHDTILDHIGSTPLVRLGRLFSQGHVTVLAKLETFNPSGSVKDRIVKHIIEDAERSGVLRPGGTIVENTSGNTGAAIAMIAAIKGYRAILTMPDKVSQEKQDALLALGAEVVLCPTSAQPGSPDHYVRRARDIAASIPGSFMIDQYDNPKNAEAHYLTTAKEIWEQTGGEIDYFVASGSTGGTISGIGRYLKERLPGLKVVMPDPVGSIYHDYFNTGTVDHDKIGTYQVEGVGEDHIAECMDFTIVDEVLQFEDADAFAMARRLARQEGIFAGGSSGANLWGCAQIARRSDAPMTIVTVLPDSGLKYLSKFFSDRWMQAQGHDISS</sequence>
<keyword evidence="4" id="KW-0663">Pyridoxal phosphate</keyword>
<reference evidence="7 8" key="1">
    <citation type="submission" date="2016-02" db="EMBL/GenBank/DDBJ databases">
        <title>Genome sequence of Marichromatium gracile YL-28, a purple sulfur bacterium.</title>
        <authorList>
            <person name="Zhao C."/>
            <person name="Hong X."/>
            <person name="Chen S."/>
            <person name="Yang S."/>
        </authorList>
    </citation>
    <scope>NUCLEOTIDE SEQUENCE [LARGE SCALE GENOMIC DNA]</scope>
    <source>
        <strain evidence="7 8">YL28</strain>
    </source>
</reference>
<dbReference type="EMBL" id="LSYU01000062">
    <property type="protein sequence ID" value="KXX64243.1"/>
    <property type="molecule type" value="Genomic_DNA"/>
</dbReference>
<evidence type="ECO:0000259" key="6">
    <source>
        <dbReference type="Pfam" id="PF00291"/>
    </source>
</evidence>
<dbReference type="Pfam" id="PF00291">
    <property type="entry name" value="PALP"/>
    <property type="match status" value="1"/>
</dbReference>
<dbReference type="PANTHER" id="PTHR10314">
    <property type="entry name" value="CYSTATHIONINE BETA-SYNTHASE"/>
    <property type="match status" value="1"/>
</dbReference>
<gene>
    <name evidence="7" type="ORF">AY586_14405</name>
</gene>
<evidence type="ECO:0000256" key="1">
    <source>
        <dbReference type="ARBA" id="ARBA00001933"/>
    </source>
</evidence>
<dbReference type="EC" id="2.5.1.47" evidence="3"/>
<protein>
    <recommendedName>
        <fullName evidence="3">cysteine synthase</fullName>
        <ecNumber evidence="3">2.5.1.47</ecNumber>
    </recommendedName>
</protein>
<feature type="domain" description="Tryptophan synthase beta chain-like PALP" evidence="6">
    <location>
        <begin position="22"/>
        <end position="319"/>
    </location>
</feature>
<evidence type="ECO:0000313" key="8">
    <source>
        <dbReference type="Proteomes" id="UP000075766"/>
    </source>
</evidence>
<evidence type="ECO:0000313" key="7">
    <source>
        <dbReference type="EMBL" id="KXX64243.1"/>
    </source>
</evidence>
<organism evidence="7 8">
    <name type="scientific">Marichromatium gracile</name>
    <name type="common">Chromatium gracile</name>
    <dbReference type="NCBI Taxonomy" id="1048"/>
    <lineage>
        <taxon>Bacteria</taxon>
        <taxon>Pseudomonadati</taxon>
        <taxon>Pseudomonadota</taxon>
        <taxon>Gammaproteobacteria</taxon>
        <taxon>Chromatiales</taxon>
        <taxon>Chromatiaceae</taxon>
        <taxon>Marichromatium</taxon>
    </lineage>
</organism>
<accession>A0ABR5VEU3</accession>
<comment type="pathway">
    <text evidence="2">Amino-acid biosynthesis; L-cysteine biosynthesis; L-cysteine from L-serine: step 2/2.</text>
</comment>
<evidence type="ECO:0000256" key="4">
    <source>
        <dbReference type="ARBA" id="ARBA00022898"/>
    </source>
</evidence>
<dbReference type="InterPro" id="IPR036052">
    <property type="entry name" value="TrpB-like_PALP_sf"/>
</dbReference>
<evidence type="ECO:0000256" key="5">
    <source>
        <dbReference type="ARBA" id="ARBA00047931"/>
    </source>
</evidence>
<dbReference type="RefSeq" id="WP_062275811.1">
    <property type="nucleotide sequence ID" value="NZ_LSYU01000062.1"/>
</dbReference>
<comment type="catalytic activity">
    <reaction evidence="5">
        <text>O-acetyl-L-serine + hydrogen sulfide = L-cysteine + acetate</text>
        <dbReference type="Rhea" id="RHEA:14829"/>
        <dbReference type="ChEBI" id="CHEBI:29919"/>
        <dbReference type="ChEBI" id="CHEBI:30089"/>
        <dbReference type="ChEBI" id="CHEBI:35235"/>
        <dbReference type="ChEBI" id="CHEBI:58340"/>
        <dbReference type="EC" id="2.5.1.47"/>
    </reaction>
</comment>
<dbReference type="CDD" id="cd01561">
    <property type="entry name" value="CBS_like"/>
    <property type="match status" value="1"/>
</dbReference>
<comment type="cofactor">
    <cofactor evidence="1">
        <name>pyridoxal 5'-phosphate</name>
        <dbReference type="ChEBI" id="CHEBI:597326"/>
    </cofactor>
</comment>
<dbReference type="InterPro" id="IPR001926">
    <property type="entry name" value="TrpB-like_PALP"/>
</dbReference>
<dbReference type="InterPro" id="IPR050214">
    <property type="entry name" value="Cys_Synth/Cystath_Beta-Synth"/>
</dbReference>
<name>A0ABR5VEU3_MARGR</name>
<evidence type="ECO:0000256" key="2">
    <source>
        <dbReference type="ARBA" id="ARBA00004962"/>
    </source>
</evidence>
<proteinExistence type="predicted"/>
<comment type="caution">
    <text evidence="7">The sequence shown here is derived from an EMBL/GenBank/DDBJ whole genome shotgun (WGS) entry which is preliminary data.</text>
</comment>
<dbReference type="Gene3D" id="3.40.50.1100">
    <property type="match status" value="2"/>
</dbReference>
<keyword evidence="8" id="KW-1185">Reference proteome</keyword>
<dbReference type="SUPFAM" id="SSF53686">
    <property type="entry name" value="Tryptophan synthase beta subunit-like PLP-dependent enzymes"/>
    <property type="match status" value="1"/>
</dbReference>
<evidence type="ECO:0000256" key="3">
    <source>
        <dbReference type="ARBA" id="ARBA00012681"/>
    </source>
</evidence>